<dbReference type="GO" id="GO:0005506">
    <property type="term" value="F:iron ion binding"/>
    <property type="evidence" value="ECO:0007669"/>
    <property type="project" value="InterPro"/>
</dbReference>
<evidence type="ECO:0000259" key="6">
    <source>
        <dbReference type="Pfam" id="PF01880"/>
    </source>
</evidence>
<accession>A0A4R1GBD6</accession>
<dbReference type="PANTHER" id="PTHR36541:SF1">
    <property type="entry name" value="SUPEROXIDE REDUCTASE-RELATED"/>
    <property type="match status" value="1"/>
</dbReference>
<dbReference type="RefSeq" id="WP_132525929.1">
    <property type="nucleotide sequence ID" value="NZ_SMFV01000002.1"/>
</dbReference>
<feature type="domain" description="Desulfoferrodoxin ferrous iron-binding" evidence="6">
    <location>
        <begin position="11"/>
        <end position="102"/>
    </location>
</feature>
<comment type="similarity">
    <text evidence="1">Belongs to the desulfoferrodoxin family.</text>
</comment>
<reference evidence="7 8" key="1">
    <citation type="submission" date="2019-03" db="EMBL/GenBank/DDBJ databases">
        <title>Genomic Encyclopedia of Archaeal and Bacterial Type Strains, Phase II (KMG-II): from individual species to whole genera.</title>
        <authorList>
            <person name="Goeker M."/>
        </authorList>
    </citation>
    <scope>NUCLEOTIDE SEQUENCE [LARGE SCALE GENOMIC DNA]</scope>
    <source>
        <strain evidence="7 8">DSM 24425</strain>
    </source>
</reference>
<dbReference type="GO" id="GO:0016491">
    <property type="term" value="F:oxidoreductase activity"/>
    <property type="evidence" value="ECO:0007669"/>
    <property type="project" value="InterPro"/>
</dbReference>
<dbReference type="AlphaFoldDB" id="A0A4R1GBD6"/>
<dbReference type="Gene3D" id="2.60.40.730">
    <property type="entry name" value="SOR catalytic domain"/>
    <property type="match status" value="1"/>
</dbReference>
<evidence type="ECO:0000313" key="7">
    <source>
        <dbReference type="EMBL" id="TCK05314.1"/>
    </source>
</evidence>
<keyword evidence="2" id="KW-0813">Transport</keyword>
<evidence type="ECO:0000256" key="1">
    <source>
        <dbReference type="ARBA" id="ARBA00005941"/>
    </source>
</evidence>
<keyword evidence="8" id="KW-1185">Reference proteome</keyword>
<dbReference type="InterPro" id="IPR002742">
    <property type="entry name" value="Desulfoferrodoxin_Fe-bd_dom"/>
</dbReference>
<dbReference type="InterPro" id="IPR036073">
    <property type="entry name" value="Desulfoferrodoxin_Fe-bd_dom_sf"/>
</dbReference>
<proteinExistence type="inferred from homology"/>
<dbReference type="NCBIfam" id="TIGR00332">
    <property type="entry name" value="neela_ferrous"/>
    <property type="match status" value="1"/>
</dbReference>
<organism evidence="7 8">
    <name type="scientific">Phorcysia thermohydrogeniphila</name>
    <dbReference type="NCBI Taxonomy" id="936138"/>
    <lineage>
        <taxon>Bacteria</taxon>
        <taxon>Pseudomonadati</taxon>
        <taxon>Aquificota</taxon>
        <taxon>Aquificia</taxon>
        <taxon>Desulfurobacteriales</taxon>
        <taxon>Desulfurobacteriaceae</taxon>
        <taxon>Phorcysia</taxon>
    </lineage>
</organism>
<keyword evidence="3" id="KW-0479">Metal-binding</keyword>
<keyword evidence="4" id="KW-0249">Electron transport</keyword>
<comment type="caution">
    <text evidence="7">The sequence shown here is derived from an EMBL/GenBank/DDBJ whole genome shotgun (WGS) entry which is preliminary data.</text>
</comment>
<dbReference type="EMBL" id="SMFV01000002">
    <property type="protein sequence ID" value="TCK05314.1"/>
    <property type="molecule type" value="Genomic_DNA"/>
</dbReference>
<evidence type="ECO:0000256" key="3">
    <source>
        <dbReference type="ARBA" id="ARBA00022723"/>
    </source>
</evidence>
<evidence type="ECO:0000256" key="4">
    <source>
        <dbReference type="ARBA" id="ARBA00022982"/>
    </source>
</evidence>
<dbReference type="Proteomes" id="UP000295777">
    <property type="component" value="Unassembled WGS sequence"/>
</dbReference>
<keyword evidence="5" id="KW-0408">Iron</keyword>
<evidence type="ECO:0000313" key="8">
    <source>
        <dbReference type="Proteomes" id="UP000295777"/>
    </source>
</evidence>
<dbReference type="Pfam" id="PF01880">
    <property type="entry name" value="Desulfoferrodox"/>
    <property type="match status" value="1"/>
</dbReference>
<dbReference type="OrthoDB" id="9814936at2"/>
<dbReference type="InterPro" id="IPR051233">
    <property type="entry name" value="Desulfoferrodoxin_SOR"/>
</dbReference>
<sequence length="111" mass="12511">MKVFGPEPEGKRKHTPVVEAPAKVKKGEWFDVKVVVGKDIPHPNTKEHWIQSISLWAGDFLVGKADLEPERAASEVVFKVKLEETTKLSAHAYCNLHGLWHSEEVTVEVEE</sequence>
<evidence type="ECO:0000256" key="5">
    <source>
        <dbReference type="ARBA" id="ARBA00023004"/>
    </source>
</evidence>
<protein>
    <submittedName>
        <fullName evidence="7">Superoxide reductase</fullName>
    </submittedName>
</protein>
<evidence type="ECO:0000256" key="2">
    <source>
        <dbReference type="ARBA" id="ARBA00022448"/>
    </source>
</evidence>
<dbReference type="PANTHER" id="PTHR36541">
    <property type="entry name" value="SUPEROXIDE REDUCTASE-RELATED"/>
    <property type="match status" value="1"/>
</dbReference>
<gene>
    <name evidence="7" type="ORF">CLV27_0741</name>
</gene>
<name>A0A4R1GBD6_9BACT</name>
<dbReference type="SUPFAM" id="SSF49367">
    <property type="entry name" value="Superoxide reductase-like"/>
    <property type="match status" value="1"/>
</dbReference>